<dbReference type="CDD" id="cd04301">
    <property type="entry name" value="NAT_SF"/>
    <property type="match status" value="1"/>
</dbReference>
<dbReference type="EMBL" id="JADMLG010000006">
    <property type="protein sequence ID" value="MBH0777810.1"/>
    <property type="molecule type" value="Genomic_DNA"/>
</dbReference>
<sequence length="146" mass="16159">MSKIREIAAHETKLAASALLELRPRWATVDALADFVDTSLRPLGYRIVGAFADDVDSAVAVLGFREGWSTAWGHHLYIDDLATVAHQRGRGYGEALMDWVDAQARVLDCEAIHLDSGVGTERAAAHRLYMRHHFQIAAHHFAATLE</sequence>
<dbReference type="RefSeq" id="WP_196150137.1">
    <property type="nucleotide sequence ID" value="NZ_JADMLG010000006.1"/>
</dbReference>
<dbReference type="PROSITE" id="PS51186">
    <property type="entry name" value="GNAT"/>
    <property type="match status" value="1"/>
</dbReference>
<reference evidence="2" key="1">
    <citation type="submission" date="2020-11" db="EMBL/GenBank/DDBJ databases">
        <title>Nocardia NEAU-351.nov., a novel actinomycete isolated from the cow dung.</title>
        <authorList>
            <person name="Zhang X."/>
        </authorList>
    </citation>
    <scope>NUCLEOTIDE SEQUENCE</scope>
    <source>
        <strain evidence="2">NEAU-351</strain>
    </source>
</reference>
<organism evidence="2 3">
    <name type="scientific">Nocardia bovistercoris</name>
    <dbReference type="NCBI Taxonomy" id="2785916"/>
    <lineage>
        <taxon>Bacteria</taxon>
        <taxon>Bacillati</taxon>
        <taxon>Actinomycetota</taxon>
        <taxon>Actinomycetes</taxon>
        <taxon>Mycobacteriales</taxon>
        <taxon>Nocardiaceae</taxon>
        <taxon>Nocardia</taxon>
    </lineage>
</organism>
<dbReference type="GO" id="GO:0016747">
    <property type="term" value="F:acyltransferase activity, transferring groups other than amino-acyl groups"/>
    <property type="evidence" value="ECO:0007669"/>
    <property type="project" value="InterPro"/>
</dbReference>
<dbReference type="Gene3D" id="3.40.630.30">
    <property type="match status" value="1"/>
</dbReference>
<evidence type="ECO:0000313" key="2">
    <source>
        <dbReference type="EMBL" id="MBH0777810.1"/>
    </source>
</evidence>
<dbReference type="Proteomes" id="UP000655751">
    <property type="component" value="Unassembled WGS sequence"/>
</dbReference>
<evidence type="ECO:0000259" key="1">
    <source>
        <dbReference type="PROSITE" id="PS51186"/>
    </source>
</evidence>
<evidence type="ECO:0000313" key="3">
    <source>
        <dbReference type="Proteomes" id="UP000655751"/>
    </source>
</evidence>
<dbReference type="InterPro" id="IPR016181">
    <property type="entry name" value="Acyl_CoA_acyltransferase"/>
</dbReference>
<dbReference type="SUPFAM" id="SSF55729">
    <property type="entry name" value="Acyl-CoA N-acyltransferases (Nat)"/>
    <property type="match status" value="1"/>
</dbReference>
<dbReference type="AlphaFoldDB" id="A0A931ICB5"/>
<keyword evidence="3" id="KW-1185">Reference proteome</keyword>
<dbReference type="Pfam" id="PF00583">
    <property type="entry name" value="Acetyltransf_1"/>
    <property type="match status" value="1"/>
</dbReference>
<accession>A0A931ICB5</accession>
<dbReference type="InterPro" id="IPR000182">
    <property type="entry name" value="GNAT_dom"/>
</dbReference>
<name>A0A931ICB5_9NOCA</name>
<comment type="caution">
    <text evidence="2">The sequence shown here is derived from an EMBL/GenBank/DDBJ whole genome shotgun (WGS) entry which is preliminary data.</text>
</comment>
<protein>
    <submittedName>
        <fullName evidence="2">GNAT family N-acetyltransferase</fullName>
    </submittedName>
</protein>
<gene>
    <name evidence="2" type="ORF">IT779_16160</name>
</gene>
<feature type="domain" description="N-acetyltransferase" evidence="1">
    <location>
        <begin position="2"/>
        <end position="146"/>
    </location>
</feature>
<proteinExistence type="predicted"/>